<comment type="similarity">
    <text evidence="1">Belongs to the remorin family.</text>
</comment>
<reference evidence="5" key="1">
    <citation type="submission" date="2023-04" db="EMBL/GenBank/DDBJ databases">
        <authorList>
            <person name="Vijverberg K."/>
            <person name="Xiong W."/>
            <person name="Schranz E."/>
        </authorList>
    </citation>
    <scope>NUCLEOTIDE SEQUENCE</scope>
</reference>
<evidence type="ECO:0000256" key="2">
    <source>
        <dbReference type="SAM" id="Coils"/>
    </source>
</evidence>
<gene>
    <name evidence="5" type="ORF">LSALG_LOCUS2222</name>
</gene>
<accession>A0AA35VK92</accession>
<dbReference type="InterPro" id="IPR005516">
    <property type="entry name" value="Remorin_C"/>
</dbReference>
<dbReference type="PANTHER" id="PTHR31471:SF5">
    <property type="entry name" value="GB|AAD39278.1"/>
    <property type="match status" value="1"/>
</dbReference>
<feature type="region of interest" description="Disordered" evidence="3">
    <location>
        <begin position="139"/>
        <end position="173"/>
    </location>
</feature>
<feature type="coiled-coil region" evidence="2">
    <location>
        <begin position="214"/>
        <end position="241"/>
    </location>
</feature>
<protein>
    <recommendedName>
        <fullName evidence="4">Remorin C-terminal domain-containing protein</fullName>
    </recommendedName>
</protein>
<evidence type="ECO:0000259" key="4">
    <source>
        <dbReference type="Pfam" id="PF03763"/>
    </source>
</evidence>
<dbReference type="EMBL" id="OX465086">
    <property type="protein sequence ID" value="CAI9261433.1"/>
    <property type="molecule type" value="Genomic_DNA"/>
</dbReference>
<keyword evidence="2" id="KW-0175">Coiled coil</keyword>
<evidence type="ECO:0000313" key="6">
    <source>
        <dbReference type="Proteomes" id="UP001177003"/>
    </source>
</evidence>
<feature type="domain" description="Remorin C-terminal" evidence="4">
    <location>
        <begin position="188"/>
        <end position="288"/>
    </location>
</feature>
<proteinExistence type="inferred from homology"/>
<keyword evidence="6" id="KW-1185">Reference proteome</keyword>
<dbReference type="Proteomes" id="UP001177003">
    <property type="component" value="Chromosome 0"/>
</dbReference>
<sequence length="320" mass="37362">MRSCCAMRTTAKLAERDARRRCEARTRLRFDLEKLFGKGTVTSLLGFLHHTKPFPPPSSFPIFLELLRMENTIKQRRISFSELLQRDNKESFSKDKKSPNWYHQRNSQDYVSIDDEHMAAIAAATFAIHSLEEKAISEFQRKEKSREEVEASMKTKMSQADKAPSFSRPSRPREAYANRSLSIHGSGNTKVDAWEKAELLKIQNRYEKSNLTILQWENEKKARAKRRVEEKKKELEQRRSINWQHYQNKLARIDHVAGGARSQAEDTRRNNEKKIKERAREMRSHGVTSPKYCFLFESTLALHYSLNELVGLMLSLLEVT</sequence>
<evidence type="ECO:0000256" key="3">
    <source>
        <dbReference type="SAM" id="MobiDB-lite"/>
    </source>
</evidence>
<feature type="compositionally biased region" description="Basic and acidic residues" evidence="3">
    <location>
        <begin position="139"/>
        <end position="153"/>
    </location>
</feature>
<dbReference type="PANTHER" id="PTHR31471">
    <property type="entry name" value="OS02G0116800 PROTEIN"/>
    <property type="match status" value="1"/>
</dbReference>
<evidence type="ECO:0000313" key="5">
    <source>
        <dbReference type="EMBL" id="CAI9261433.1"/>
    </source>
</evidence>
<name>A0AA35VK92_LACSI</name>
<evidence type="ECO:0000256" key="1">
    <source>
        <dbReference type="ARBA" id="ARBA00005711"/>
    </source>
</evidence>
<dbReference type="AlphaFoldDB" id="A0AA35VK92"/>
<organism evidence="5 6">
    <name type="scientific">Lactuca saligna</name>
    <name type="common">Willowleaf lettuce</name>
    <dbReference type="NCBI Taxonomy" id="75948"/>
    <lineage>
        <taxon>Eukaryota</taxon>
        <taxon>Viridiplantae</taxon>
        <taxon>Streptophyta</taxon>
        <taxon>Embryophyta</taxon>
        <taxon>Tracheophyta</taxon>
        <taxon>Spermatophyta</taxon>
        <taxon>Magnoliopsida</taxon>
        <taxon>eudicotyledons</taxon>
        <taxon>Gunneridae</taxon>
        <taxon>Pentapetalae</taxon>
        <taxon>asterids</taxon>
        <taxon>campanulids</taxon>
        <taxon>Asterales</taxon>
        <taxon>Asteraceae</taxon>
        <taxon>Cichorioideae</taxon>
        <taxon>Cichorieae</taxon>
        <taxon>Lactucinae</taxon>
        <taxon>Lactuca</taxon>
    </lineage>
</organism>
<dbReference type="Pfam" id="PF03763">
    <property type="entry name" value="Remorin_C"/>
    <property type="match status" value="1"/>
</dbReference>